<evidence type="ECO:0000313" key="3">
    <source>
        <dbReference type="EMBL" id="GMM53458.1"/>
    </source>
</evidence>
<dbReference type="InterPro" id="IPR036638">
    <property type="entry name" value="HLH_DNA-bd_sf"/>
</dbReference>
<feature type="compositionally biased region" description="Low complexity" evidence="1">
    <location>
        <begin position="32"/>
        <end position="44"/>
    </location>
</feature>
<dbReference type="AlphaFoldDB" id="A0AAV5RRW5"/>
<dbReference type="Proteomes" id="UP001377567">
    <property type="component" value="Unassembled WGS sequence"/>
</dbReference>
<dbReference type="SUPFAM" id="SSF47459">
    <property type="entry name" value="HLH, helix-loop-helix DNA-binding domain"/>
    <property type="match status" value="1"/>
</dbReference>
<keyword evidence="4" id="KW-1185">Reference proteome</keyword>
<name>A0AAV5RRW5_MAUHU</name>
<dbReference type="Gene3D" id="4.10.280.10">
    <property type="entry name" value="Helix-loop-helix DNA-binding domain"/>
    <property type="match status" value="1"/>
</dbReference>
<evidence type="ECO:0000256" key="1">
    <source>
        <dbReference type="SAM" id="MobiDB-lite"/>
    </source>
</evidence>
<dbReference type="Pfam" id="PF00010">
    <property type="entry name" value="HLH"/>
    <property type="match status" value="1"/>
</dbReference>
<dbReference type="PANTHER" id="PTHR47336">
    <property type="entry name" value="TRANSCRIPTION FACTOR HMS1-RELATED"/>
    <property type="match status" value="1"/>
</dbReference>
<gene>
    <name evidence="3" type="ORF">DAKH74_000740</name>
</gene>
<organism evidence="3 4">
    <name type="scientific">Maudiozyma humilis</name>
    <name type="common">Sour dough yeast</name>
    <name type="synonym">Kazachstania humilis</name>
    <dbReference type="NCBI Taxonomy" id="51915"/>
    <lineage>
        <taxon>Eukaryota</taxon>
        <taxon>Fungi</taxon>
        <taxon>Dikarya</taxon>
        <taxon>Ascomycota</taxon>
        <taxon>Saccharomycotina</taxon>
        <taxon>Saccharomycetes</taxon>
        <taxon>Saccharomycetales</taxon>
        <taxon>Saccharomycetaceae</taxon>
        <taxon>Maudiozyma</taxon>
    </lineage>
</organism>
<dbReference type="EMBL" id="BTGD01000001">
    <property type="protein sequence ID" value="GMM53458.1"/>
    <property type="molecule type" value="Genomic_DNA"/>
</dbReference>
<feature type="region of interest" description="Disordered" evidence="1">
    <location>
        <begin position="32"/>
        <end position="90"/>
    </location>
</feature>
<dbReference type="GO" id="GO:0046983">
    <property type="term" value="F:protein dimerization activity"/>
    <property type="evidence" value="ECO:0007669"/>
    <property type="project" value="InterPro"/>
</dbReference>
<dbReference type="PANTHER" id="PTHR47336:SF2">
    <property type="entry name" value="TRANSCRIPTION FACTOR HMS1-RELATED"/>
    <property type="match status" value="1"/>
</dbReference>
<feature type="domain" description="BHLH" evidence="2">
    <location>
        <begin position="220"/>
        <end position="295"/>
    </location>
</feature>
<feature type="compositionally biased region" description="Polar residues" evidence="1">
    <location>
        <begin position="177"/>
        <end position="198"/>
    </location>
</feature>
<dbReference type="SMART" id="SM00353">
    <property type="entry name" value="HLH"/>
    <property type="match status" value="1"/>
</dbReference>
<sequence>MYQNNKISSDINNININEEQFLNFFERVISDNSQQSQSSHSNPSGTPQLYPQQQQQQQLQLQQQQQTHLSSGIAQPQPTNSPFQVPINPEGDFGVVDFNYGYDSNIPPHHGKMVLQQPTPNSVVSSNSTIAINPNTLRAFAGGIPSSSAISQVPSLQNEKTESNSTMYSSISSTVSNRGQLVTPESDSNSECGSSVRSDTMMLPEAKLDTQGKVGKPKKRKKTSHNIIEKKYRHNINDKIAQLRDLVPTISLAHKEYLKIPIEQQDIINLDGLEPTHKLNKGSVLSKTIEYIKHLQKRCDEFKTRNELLEKHVVKYVPVQESSNTQPNSMYIERDQNDMYH</sequence>
<evidence type="ECO:0000259" key="2">
    <source>
        <dbReference type="PROSITE" id="PS50888"/>
    </source>
</evidence>
<protein>
    <submittedName>
        <fullName evidence="3">Hms1 protein</fullName>
    </submittedName>
</protein>
<dbReference type="InterPro" id="IPR011598">
    <property type="entry name" value="bHLH_dom"/>
</dbReference>
<accession>A0AAV5RRW5</accession>
<feature type="compositionally biased region" description="Low complexity" evidence="1">
    <location>
        <begin position="52"/>
        <end position="66"/>
    </location>
</feature>
<feature type="region of interest" description="Disordered" evidence="1">
    <location>
        <begin position="172"/>
        <end position="223"/>
    </location>
</feature>
<proteinExistence type="predicted"/>
<evidence type="ECO:0000313" key="4">
    <source>
        <dbReference type="Proteomes" id="UP001377567"/>
    </source>
</evidence>
<dbReference type="PROSITE" id="PS50888">
    <property type="entry name" value="BHLH"/>
    <property type="match status" value="1"/>
</dbReference>
<comment type="caution">
    <text evidence="3">The sequence shown here is derived from an EMBL/GenBank/DDBJ whole genome shotgun (WGS) entry which is preliminary data.</text>
</comment>
<dbReference type="InterPro" id="IPR052099">
    <property type="entry name" value="Regulatory_TF_Diverse"/>
</dbReference>
<feature type="compositionally biased region" description="Polar residues" evidence="1">
    <location>
        <begin position="67"/>
        <end position="83"/>
    </location>
</feature>
<reference evidence="3 4" key="1">
    <citation type="journal article" date="2023" name="Elife">
        <title>Identification of key yeast species and microbe-microbe interactions impacting larval growth of Drosophila in the wild.</title>
        <authorList>
            <person name="Mure A."/>
            <person name="Sugiura Y."/>
            <person name="Maeda R."/>
            <person name="Honda K."/>
            <person name="Sakurai N."/>
            <person name="Takahashi Y."/>
            <person name="Watada M."/>
            <person name="Katoh T."/>
            <person name="Gotoh A."/>
            <person name="Gotoh Y."/>
            <person name="Taniguchi I."/>
            <person name="Nakamura K."/>
            <person name="Hayashi T."/>
            <person name="Katayama T."/>
            <person name="Uemura T."/>
            <person name="Hattori Y."/>
        </authorList>
    </citation>
    <scope>NUCLEOTIDE SEQUENCE [LARGE SCALE GENOMIC DNA]</scope>
    <source>
        <strain evidence="3 4">KH-74</strain>
    </source>
</reference>